<dbReference type="InterPro" id="IPR037126">
    <property type="entry name" value="PdaC/RsiV-like_sf"/>
</dbReference>
<evidence type="ECO:0000259" key="2">
    <source>
        <dbReference type="Pfam" id="PF11738"/>
    </source>
</evidence>
<feature type="domain" description="Deacetylase PdaC" evidence="3">
    <location>
        <begin position="57"/>
        <end position="168"/>
    </location>
</feature>
<dbReference type="Proteomes" id="UP001075704">
    <property type="component" value="Unassembled WGS sequence"/>
</dbReference>
<gene>
    <name evidence="4" type="ORF">O1422_04310</name>
</gene>
<evidence type="ECO:0000313" key="4">
    <source>
        <dbReference type="EMBL" id="MCZ2653385.1"/>
    </source>
</evidence>
<reference evidence="4" key="1">
    <citation type="submission" date="2022-12" db="EMBL/GenBank/DDBJ databases">
        <title>Development of a Multilocus Sequence Typing Scheme for Bacteroides fragilis Based on Whole Genome Sequencing Data and Clinical Application.</title>
        <authorList>
            <person name="Nielsen F.D."/>
            <person name="Justesen U.S."/>
        </authorList>
    </citation>
    <scope>NUCLEOTIDE SEQUENCE</scope>
    <source>
        <strain evidence="4">BF_BC_ODE_DK_2015_2</strain>
    </source>
</reference>
<dbReference type="Pfam" id="PF11738">
    <property type="entry name" value="DUF3298"/>
    <property type="match status" value="1"/>
</dbReference>
<evidence type="ECO:0000259" key="3">
    <source>
        <dbReference type="Pfam" id="PF13739"/>
    </source>
</evidence>
<organism evidence="4 5">
    <name type="scientific">Bacteroides fragilis</name>
    <dbReference type="NCBI Taxonomy" id="817"/>
    <lineage>
        <taxon>Bacteria</taxon>
        <taxon>Pseudomonadati</taxon>
        <taxon>Bacteroidota</taxon>
        <taxon>Bacteroidia</taxon>
        <taxon>Bacteroidales</taxon>
        <taxon>Bacteroidaceae</taxon>
        <taxon>Bacteroides</taxon>
    </lineage>
</organism>
<sequence length="285" mass="32463">MKKQYVSLLAIILATSGFLFSCGDKMNKNTGALEFDSIQVNETAHLFGDTAKPACNLTINFTYPVKSSDNKLKDSLNSYFIAACFGEGYIGEKPAKVVKEYTEHYVKEYRTDLEPMYAEDEKNKESEGSIGAWYSYYKGIESHVQLYYKNLLVYRINYNEYTGGAHGIYMTTFLNMDLINLRPLKLDDIFTGDYKEALTDLLWNQLMADKKVTTHEALEDMGYGSTGDIAPTENFYLDKDGITFYYNVYDITPYAMGPVEIKIPYEMMEHMLGSNPIIGEMKAID</sequence>
<accession>A0ABD4VPI7</accession>
<dbReference type="InterPro" id="IPR021729">
    <property type="entry name" value="DUF3298"/>
</dbReference>
<feature type="signal peptide" evidence="1">
    <location>
        <begin position="1"/>
        <end position="21"/>
    </location>
</feature>
<name>A0ABD4VPI7_BACFG</name>
<dbReference type="PROSITE" id="PS51257">
    <property type="entry name" value="PROKAR_LIPOPROTEIN"/>
    <property type="match status" value="1"/>
</dbReference>
<evidence type="ECO:0000256" key="1">
    <source>
        <dbReference type="SAM" id="SignalP"/>
    </source>
</evidence>
<keyword evidence="1" id="KW-0732">Signal</keyword>
<dbReference type="EMBL" id="JAPUAC010000002">
    <property type="protein sequence ID" value="MCZ2653385.1"/>
    <property type="molecule type" value="Genomic_DNA"/>
</dbReference>
<protein>
    <submittedName>
        <fullName evidence="4">RsiV family protein</fullName>
    </submittedName>
</protein>
<dbReference type="Pfam" id="PF13739">
    <property type="entry name" value="PdaC"/>
    <property type="match status" value="1"/>
</dbReference>
<proteinExistence type="predicted"/>
<dbReference type="InterPro" id="IPR025303">
    <property type="entry name" value="PdaC"/>
</dbReference>
<feature type="domain" description="DUF3298" evidence="2">
    <location>
        <begin position="187"/>
        <end position="266"/>
    </location>
</feature>
<dbReference type="Gene3D" id="3.90.640.20">
    <property type="entry name" value="Heat-shock cognate protein, ATPase"/>
    <property type="match status" value="1"/>
</dbReference>
<comment type="caution">
    <text evidence="4">The sequence shown here is derived from an EMBL/GenBank/DDBJ whole genome shotgun (WGS) entry which is preliminary data.</text>
</comment>
<dbReference type="RefSeq" id="WP_065739698.1">
    <property type="nucleotide sequence ID" value="NZ_JADNBK010000024.1"/>
</dbReference>
<feature type="chain" id="PRO_5044754502" evidence="1">
    <location>
        <begin position="22"/>
        <end position="285"/>
    </location>
</feature>
<dbReference type="AlphaFoldDB" id="A0ABD4VPI7"/>
<evidence type="ECO:0000313" key="5">
    <source>
        <dbReference type="Proteomes" id="UP001075704"/>
    </source>
</evidence>
<dbReference type="Gene3D" id="3.30.565.40">
    <property type="entry name" value="Fervidobacterium nodosum Rt17-B1 like"/>
    <property type="match status" value="1"/>
</dbReference>